<sequence>MGGVLNLIEKVHGHDQDISVQFANGWNKRAVEYGGISIKIIEEIISQVTLLSLDGVKFFSKCVDKNFEANKFLDEGKNLEYVTAGIKISSIPEPFAEISQMIV</sequence>
<evidence type="ECO:0000313" key="1">
    <source>
        <dbReference type="EMBL" id="KAH9305559.1"/>
    </source>
</evidence>
<dbReference type="EMBL" id="JAHRHJ020000008">
    <property type="protein sequence ID" value="KAH9305559.1"/>
    <property type="molecule type" value="Genomic_DNA"/>
</dbReference>
<gene>
    <name evidence="1" type="ORF">KI387_009963</name>
</gene>
<evidence type="ECO:0000313" key="2">
    <source>
        <dbReference type="Proteomes" id="UP000824469"/>
    </source>
</evidence>
<dbReference type="AlphaFoldDB" id="A0AA38FK21"/>
<name>A0AA38FK21_TAXCH</name>
<feature type="non-terminal residue" evidence="1">
    <location>
        <position position="103"/>
    </location>
</feature>
<reference evidence="1 2" key="1">
    <citation type="journal article" date="2021" name="Nat. Plants">
        <title>The Taxus genome provides insights into paclitaxel biosynthesis.</title>
        <authorList>
            <person name="Xiong X."/>
            <person name="Gou J."/>
            <person name="Liao Q."/>
            <person name="Li Y."/>
            <person name="Zhou Q."/>
            <person name="Bi G."/>
            <person name="Li C."/>
            <person name="Du R."/>
            <person name="Wang X."/>
            <person name="Sun T."/>
            <person name="Guo L."/>
            <person name="Liang H."/>
            <person name="Lu P."/>
            <person name="Wu Y."/>
            <person name="Zhang Z."/>
            <person name="Ro D.K."/>
            <person name="Shang Y."/>
            <person name="Huang S."/>
            <person name="Yan J."/>
        </authorList>
    </citation>
    <scope>NUCLEOTIDE SEQUENCE [LARGE SCALE GENOMIC DNA]</scope>
    <source>
        <strain evidence="1">Ta-2019</strain>
    </source>
</reference>
<accession>A0AA38FK21</accession>
<proteinExistence type="predicted"/>
<keyword evidence="2" id="KW-1185">Reference proteome</keyword>
<protein>
    <submittedName>
        <fullName evidence="1">Uncharacterized protein</fullName>
    </submittedName>
</protein>
<organism evidence="1 2">
    <name type="scientific">Taxus chinensis</name>
    <name type="common">Chinese yew</name>
    <name type="synonym">Taxus wallichiana var. chinensis</name>
    <dbReference type="NCBI Taxonomy" id="29808"/>
    <lineage>
        <taxon>Eukaryota</taxon>
        <taxon>Viridiplantae</taxon>
        <taxon>Streptophyta</taxon>
        <taxon>Embryophyta</taxon>
        <taxon>Tracheophyta</taxon>
        <taxon>Spermatophyta</taxon>
        <taxon>Pinopsida</taxon>
        <taxon>Pinidae</taxon>
        <taxon>Conifers II</taxon>
        <taxon>Cupressales</taxon>
        <taxon>Taxaceae</taxon>
        <taxon>Taxus</taxon>
    </lineage>
</organism>
<dbReference type="Proteomes" id="UP000824469">
    <property type="component" value="Unassembled WGS sequence"/>
</dbReference>
<comment type="caution">
    <text evidence="1">The sequence shown here is derived from an EMBL/GenBank/DDBJ whole genome shotgun (WGS) entry which is preliminary data.</text>
</comment>